<dbReference type="PANTHER" id="PTHR48112">
    <property type="entry name" value="HIGH MOBILITY GROUP PROTEIN DSP1"/>
    <property type="match status" value="1"/>
</dbReference>
<dbReference type="PROSITE" id="PS50118">
    <property type="entry name" value="HMG_BOX_2"/>
    <property type="match status" value="2"/>
</dbReference>
<keyword evidence="1 2" id="KW-0238">DNA-binding</keyword>
<dbReference type="InterPro" id="IPR036910">
    <property type="entry name" value="HMG_box_dom_sf"/>
</dbReference>
<name>A0A834JL88_VESGE</name>
<dbReference type="Pfam" id="PF09011">
    <property type="entry name" value="HMG_box_2"/>
    <property type="match status" value="1"/>
</dbReference>
<dbReference type="SMART" id="SM00398">
    <property type="entry name" value="HMG"/>
    <property type="match status" value="2"/>
</dbReference>
<feature type="DNA-binding region" description="HMG box" evidence="2">
    <location>
        <begin position="47"/>
        <end position="115"/>
    </location>
</feature>
<dbReference type="AlphaFoldDB" id="A0A834JL88"/>
<dbReference type="Pfam" id="PF00505">
    <property type="entry name" value="HMG_box"/>
    <property type="match status" value="1"/>
</dbReference>
<dbReference type="GO" id="GO:0006357">
    <property type="term" value="P:regulation of transcription by RNA polymerase II"/>
    <property type="evidence" value="ECO:0007669"/>
    <property type="project" value="TreeGrafter"/>
</dbReference>
<evidence type="ECO:0000313" key="4">
    <source>
        <dbReference type="EMBL" id="KAF7390264.1"/>
    </source>
</evidence>
<dbReference type="InterPro" id="IPR009071">
    <property type="entry name" value="HMG_box_dom"/>
</dbReference>
<gene>
    <name evidence="4" type="ORF">HZH68_012121</name>
</gene>
<sequence>MAGFGRLVSPGSYNHFLNARCLLTGSYQFISTKAIKQLENKFFPNKPKKPLTPFFKYMKIMRPSIADKFPGCKSCDIVKELSARWALEDPEYKFKLNKEYDTEYKEYMVKLIEFEKTITPEQRENYMNIKKNIIKKKECKQDVTLLGKPKRPPSAFILYMLNQMKVQKPIIKNKEYLKQLSIQWNAMNERDKQQFMDQAGKLMDQYIKEKVEWNQNKIKESHKKVFNNNIVGWGTEIPDSSIDIATYKYFIGQNSIIYKYLLKHSQLHHNLYSISTYMVKSNVIKNDLMTHAHENYLLQIDKSKNVALVHYLQSNTNKTLSDPNTFMNNVKVHISKSEEQNEKLQFHTKILKNLTKNWDTFVVDIYKNEEAETTNDMCPCAVISIGDANADKHYKYVYYNMYTGNIVFPVPDISN</sequence>
<organism evidence="4 5">
    <name type="scientific">Vespula germanica</name>
    <name type="common">German yellow jacket</name>
    <name type="synonym">Paravespula germanica</name>
    <dbReference type="NCBI Taxonomy" id="30212"/>
    <lineage>
        <taxon>Eukaryota</taxon>
        <taxon>Metazoa</taxon>
        <taxon>Ecdysozoa</taxon>
        <taxon>Arthropoda</taxon>
        <taxon>Hexapoda</taxon>
        <taxon>Insecta</taxon>
        <taxon>Pterygota</taxon>
        <taxon>Neoptera</taxon>
        <taxon>Endopterygota</taxon>
        <taxon>Hymenoptera</taxon>
        <taxon>Apocrita</taxon>
        <taxon>Aculeata</taxon>
        <taxon>Vespoidea</taxon>
        <taxon>Vespidae</taxon>
        <taxon>Vespinae</taxon>
        <taxon>Vespula</taxon>
    </lineage>
</organism>
<evidence type="ECO:0000259" key="3">
    <source>
        <dbReference type="PROSITE" id="PS50118"/>
    </source>
</evidence>
<evidence type="ECO:0000313" key="5">
    <source>
        <dbReference type="Proteomes" id="UP000617340"/>
    </source>
</evidence>
<reference evidence="4" key="1">
    <citation type="journal article" date="2020" name="G3 (Bethesda)">
        <title>High-Quality Assemblies for Three Invasive Social Wasps from the &lt;i&gt;Vespula&lt;/i&gt; Genus.</title>
        <authorList>
            <person name="Harrop T.W.R."/>
            <person name="Guhlin J."/>
            <person name="McLaughlin G.M."/>
            <person name="Permina E."/>
            <person name="Stockwell P."/>
            <person name="Gilligan J."/>
            <person name="Le Lec M.F."/>
            <person name="Gruber M.A.M."/>
            <person name="Quinn O."/>
            <person name="Lovegrove M."/>
            <person name="Duncan E.J."/>
            <person name="Remnant E.J."/>
            <person name="Van Eeckhoven J."/>
            <person name="Graham B."/>
            <person name="Knapp R.A."/>
            <person name="Langford K.W."/>
            <person name="Kronenberg Z."/>
            <person name="Press M.O."/>
            <person name="Eacker S.M."/>
            <person name="Wilson-Rankin E.E."/>
            <person name="Purcell J."/>
            <person name="Lester P.J."/>
            <person name="Dearden P.K."/>
        </authorList>
    </citation>
    <scope>NUCLEOTIDE SEQUENCE</scope>
    <source>
        <strain evidence="4">Linc-1</strain>
    </source>
</reference>
<evidence type="ECO:0000256" key="1">
    <source>
        <dbReference type="ARBA" id="ARBA00023125"/>
    </source>
</evidence>
<evidence type="ECO:0000256" key="2">
    <source>
        <dbReference type="PROSITE-ProRule" id="PRU00267"/>
    </source>
</evidence>
<proteinExistence type="predicted"/>
<dbReference type="SUPFAM" id="SSF47095">
    <property type="entry name" value="HMG-box"/>
    <property type="match status" value="2"/>
</dbReference>
<dbReference type="EMBL" id="JACSDZ010000012">
    <property type="protein sequence ID" value="KAF7390264.1"/>
    <property type="molecule type" value="Genomic_DNA"/>
</dbReference>
<feature type="domain" description="HMG box" evidence="3">
    <location>
        <begin position="47"/>
        <end position="115"/>
    </location>
</feature>
<dbReference type="InterPro" id="IPR050342">
    <property type="entry name" value="HMGB"/>
</dbReference>
<keyword evidence="5" id="KW-1185">Reference proteome</keyword>
<comment type="caution">
    <text evidence="4">The sequence shown here is derived from an EMBL/GenBank/DDBJ whole genome shotgun (WGS) entry which is preliminary data.</text>
</comment>
<protein>
    <recommendedName>
        <fullName evidence="3">HMG box domain-containing protein</fullName>
    </recommendedName>
</protein>
<dbReference type="Proteomes" id="UP000617340">
    <property type="component" value="Unassembled WGS sequence"/>
</dbReference>
<feature type="DNA-binding region" description="HMG box" evidence="2">
    <location>
        <begin position="149"/>
        <end position="214"/>
    </location>
</feature>
<accession>A0A834JL88</accession>
<feature type="domain" description="HMG box" evidence="3">
    <location>
        <begin position="149"/>
        <end position="214"/>
    </location>
</feature>
<dbReference type="GO" id="GO:0003677">
    <property type="term" value="F:DNA binding"/>
    <property type="evidence" value="ECO:0007669"/>
    <property type="project" value="UniProtKB-UniRule"/>
</dbReference>
<dbReference type="PANTHER" id="PTHR48112:SF22">
    <property type="entry name" value="MITOCHONDRIAL TRANSCRIPTION FACTOR A, ISOFORM B"/>
    <property type="match status" value="1"/>
</dbReference>
<dbReference type="Gene3D" id="1.10.30.10">
    <property type="entry name" value="High mobility group box domain"/>
    <property type="match status" value="2"/>
</dbReference>
<dbReference type="GO" id="GO:0005634">
    <property type="term" value="C:nucleus"/>
    <property type="evidence" value="ECO:0007669"/>
    <property type="project" value="UniProtKB-UniRule"/>
</dbReference>
<keyword evidence="2" id="KW-0539">Nucleus</keyword>